<comment type="caution">
    <text evidence="2">The sequence shown here is derived from an EMBL/GenBank/DDBJ whole genome shotgun (WGS) entry which is preliminary data.</text>
</comment>
<evidence type="ECO:0000256" key="1">
    <source>
        <dbReference type="SAM" id="MobiDB-lite"/>
    </source>
</evidence>
<gene>
    <name evidence="2" type="ORF">GCM10010345_93840</name>
</gene>
<dbReference type="Proteomes" id="UP000653644">
    <property type="component" value="Unassembled WGS sequence"/>
</dbReference>
<keyword evidence="3" id="KW-1185">Reference proteome</keyword>
<organism evidence="2 3">
    <name type="scientific">Streptomyces canarius</name>
    <dbReference type="NCBI Taxonomy" id="285453"/>
    <lineage>
        <taxon>Bacteria</taxon>
        <taxon>Bacillati</taxon>
        <taxon>Actinomycetota</taxon>
        <taxon>Actinomycetes</taxon>
        <taxon>Kitasatosporales</taxon>
        <taxon>Streptomycetaceae</taxon>
        <taxon>Streptomyces</taxon>
    </lineage>
</organism>
<proteinExistence type="predicted"/>
<feature type="region of interest" description="Disordered" evidence="1">
    <location>
        <begin position="77"/>
        <end position="107"/>
    </location>
</feature>
<name>A0ABQ3DFX8_9ACTN</name>
<reference evidence="3" key="1">
    <citation type="journal article" date="2019" name="Int. J. Syst. Evol. Microbiol.">
        <title>The Global Catalogue of Microorganisms (GCM) 10K type strain sequencing project: providing services to taxonomists for standard genome sequencing and annotation.</title>
        <authorList>
            <consortium name="The Broad Institute Genomics Platform"/>
            <consortium name="The Broad Institute Genome Sequencing Center for Infectious Disease"/>
            <person name="Wu L."/>
            <person name="Ma J."/>
        </authorList>
    </citation>
    <scope>NUCLEOTIDE SEQUENCE [LARGE SCALE GENOMIC DNA]</scope>
    <source>
        <strain evidence="3">JCM 4733</strain>
    </source>
</reference>
<evidence type="ECO:0000313" key="2">
    <source>
        <dbReference type="EMBL" id="GHA77450.1"/>
    </source>
</evidence>
<evidence type="ECO:0000313" key="3">
    <source>
        <dbReference type="Proteomes" id="UP000653644"/>
    </source>
</evidence>
<dbReference type="EMBL" id="BMVN01000124">
    <property type="protein sequence ID" value="GHA77450.1"/>
    <property type="molecule type" value="Genomic_DNA"/>
</dbReference>
<accession>A0ABQ3DFX8</accession>
<protein>
    <submittedName>
        <fullName evidence="2">Uncharacterized protein</fullName>
    </submittedName>
</protein>
<sequence length="107" mass="11863">MGMIGVVSREDIPACVRWEILMHERFSRVWICKDFGRATTGADPTELGRTVLAAYLAGRPTQGETFRVVVRTDDDSRHVSLPANSRAPAGKRIRPSARHYPPTCATP</sequence>